<dbReference type="Proteomes" id="UP001158576">
    <property type="component" value="Chromosome 2"/>
</dbReference>
<sequence>MTMCWHLLGNSLLAAAPGHTCEYNQLSEDLQSHQDWEGFIPDYQCALNNHSLTAEAHKNLDDVSFQALRRLFVFNNATSAKECRQVNYNSYTDNWRNGKRSQERVQKE</sequence>
<accession>A0ABN7T2T2</accession>
<keyword evidence="3" id="KW-1185">Reference proteome</keyword>
<gene>
    <name evidence="2" type="ORF">OKIOD_LOCUS12902</name>
</gene>
<organism evidence="2 3">
    <name type="scientific">Oikopleura dioica</name>
    <name type="common">Tunicate</name>
    <dbReference type="NCBI Taxonomy" id="34765"/>
    <lineage>
        <taxon>Eukaryota</taxon>
        <taxon>Metazoa</taxon>
        <taxon>Chordata</taxon>
        <taxon>Tunicata</taxon>
        <taxon>Appendicularia</taxon>
        <taxon>Copelata</taxon>
        <taxon>Oikopleuridae</taxon>
        <taxon>Oikopleura</taxon>
    </lineage>
</organism>
<reference evidence="2 3" key="1">
    <citation type="submission" date="2021-04" db="EMBL/GenBank/DDBJ databases">
        <authorList>
            <person name="Bliznina A."/>
        </authorList>
    </citation>
    <scope>NUCLEOTIDE SEQUENCE [LARGE SCALE GENOMIC DNA]</scope>
</reference>
<keyword evidence="1" id="KW-0732">Signal</keyword>
<evidence type="ECO:0000313" key="2">
    <source>
        <dbReference type="EMBL" id="CAG5109618.1"/>
    </source>
</evidence>
<protein>
    <submittedName>
        <fullName evidence="2">Oidioi.mRNA.OKI2018_I69.chr2.g4137.t1.cds</fullName>
    </submittedName>
</protein>
<feature type="chain" id="PRO_5047199812" evidence="1">
    <location>
        <begin position="21"/>
        <end position="108"/>
    </location>
</feature>
<dbReference type="EMBL" id="OU015567">
    <property type="protein sequence ID" value="CAG5109618.1"/>
    <property type="molecule type" value="Genomic_DNA"/>
</dbReference>
<evidence type="ECO:0000256" key="1">
    <source>
        <dbReference type="SAM" id="SignalP"/>
    </source>
</evidence>
<proteinExistence type="predicted"/>
<evidence type="ECO:0000313" key="3">
    <source>
        <dbReference type="Proteomes" id="UP001158576"/>
    </source>
</evidence>
<name>A0ABN7T2T2_OIKDI</name>
<feature type="signal peptide" evidence="1">
    <location>
        <begin position="1"/>
        <end position="20"/>
    </location>
</feature>